<feature type="transmembrane region" description="Helical" evidence="2">
    <location>
        <begin position="21"/>
        <end position="38"/>
    </location>
</feature>
<name>A0A4P9YVH3_9FUNG</name>
<evidence type="ECO:0000313" key="4">
    <source>
        <dbReference type="Proteomes" id="UP000278143"/>
    </source>
</evidence>
<evidence type="ECO:0000313" key="3">
    <source>
        <dbReference type="EMBL" id="RKP23412.1"/>
    </source>
</evidence>
<organism evidence="3 4">
    <name type="scientific">Syncephalis pseudoplumigaleata</name>
    <dbReference type="NCBI Taxonomy" id="1712513"/>
    <lineage>
        <taxon>Eukaryota</taxon>
        <taxon>Fungi</taxon>
        <taxon>Fungi incertae sedis</taxon>
        <taxon>Zoopagomycota</taxon>
        <taxon>Zoopagomycotina</taxon>
        <taxon>Zoopagomycetes</taxon>
        <taxon>Zoopagales</taxon>
        <taxon>Piptocephalidaceae</taxon>
        <taxon>Syncephalis</taxon>
    </lineage>
</organism>
<evidence type="ECO:0000256" key="1">
    <source>
        <dbReference type="SAM" id="MobiDB-lite"/>
    </source>
</evidence>
<protein>
    <submittedName>
        <fullName evidence="3">Uncharacterized protein</fullName>
    </submittedName>
</protein>
<dbReference type="EMBL" id="KZ990994">
    <property type="protein sequence ID" value="RKP23412.1"/>
    <property type="molecule type" value="Genomic_DNA"/>
</dbReference>
<feature type="region of interest" description="Disordered" evidence="1">
    <location>
        <begin position="57"/>
        <end position="77"/>
    </location>
</feature>
<dbReference type="OrthoDB" id="6509975at2759"/>
<dbReference type="Gene3D" id="3.40.50.1240">
    <property type="entry name" value="Phosphoglycerate mutase-like"/>
    <property type="match status" value="1"/>
</dbReference>
<keyword evidence="2" id="KW-0812">Transmembrane</keyword>
<sequence>MAWYITGYHRHRRQQRRQFRLALGLLLLCWAGLSWLIWELLPLDDGYVSRWAASPKTKSSSAASHDPDHRPAPPAARAYPSESLRALLGALAPYPLAMANESQAGEVPPTCELVHFQLLARDGTHYPSAIEQADFDALETALRVHASAEWPAWLREWQSPAYPPEQLTGQGRQELAQLAQRDVKRYRRWLHSLAYERHRNAWYASAAMPR</sequence>
<dbReference type="InterPro" id="IPR029033">
    <property type="entry name" value="His_PPase_superfam"/>
</dbReference>
<dbReference type="SUPFAM" id="SSF53254">
    <property type="entry name" value="Phosphoglycerate mutase-like"/>
    <property type="match status" value="1"/>
</dbReference>
<gene>
    <name evidence="3" type="ORF">SYNPS1DRAFT_30847</name>
</gene>
<dbReference type="Proteomes" id="UP000278143">
    <property type="component" value="Unassembled WGS sequence"/>
</dbReference>
<keyword evidence="2" id="KW-0472">Membrane</keyword>
<proteinExistence type="predicted"/>
<dbReference type="AlphaFoldDB" id="A0A4P9YVH3"/>
<accession>A0A4P9YVH3</accession>
<keyword evidence="4" id="KW-1185">Reference proteome</keyword>
<keyword evidence="2" id="KW-1133">Transmembrane helix</keyword>
<reference evidence="4" key="1">
    <citation type="journal article" date="2018" name="Nat. Microbiol.">
        <title>Leveraging single-cell genomics to expand the fungal tree of life.</title>
        <authorList>
            <person name="Ahrendt S.R."/>
            <person name="Quandt C.A."/>
            <person name="Ciobanu D."/>
            <person name="Clum A."/>
            <person name="Salamov A."/>
            <person name="Andreopoulos B."/>
            <person name="Cheng J.F."/>
            <person name="Woyke T."/>
            <person name="Pelin A."/>
            <person name="Henrissat B."/>
            <person name="Reynolds N.K."/>
            <person name="Benny G.L."/>
            <person name="Smith M.E."/>
            <person name="James T.Y."/>
            <person name="Grigoriev I.V."/>
        </authorList>
    </citation>
    <scope>NUCLEOTIDE SEQUENCE [LARGE SCALE GENOMIC DNA]</scope>
    <source>
        <strain evidence="4">Benny S71-1</strain>
    </source>
</reference>
<evidence type="ECO:0000256" key="2">
    <source>
        <dbReference type="SAM" id="Phobius"/>
    </source>
</evidence>